<evidence type="ECO:0000256" key="4">
    <source>
        <dbReference type="PROSITE-ProRule" id="PRU00175"/>
    </source>
</evidence>
<dbReference type="PANTHER" id="PTHR22763">
    <property type="entry name" value="RING ZINC FINGER PROTEIN"/>
    <property type="match status" value="1"/>
</dbReference>
<feature type="transmembrane region" description="Helical" evidence="5">
    <location>
        <begin position="143"/>
        <end position="163"/>
    </location>
</feature>
<dbReference type="PROSITE" id="PS50089">
    <property type="entry name" value="ZF_RING_2"/>
    <property type="match status" value="1"/>
</dbReference>
<dbReference type="RefSeq" id="XP_004256571.1">
    <property type="nucleotide sequence ID" value="XM_004256523.1"/>
</dbReference>
<evidence type="ECO:0000259" key="6">
    <source>
        <dbReference type="PROSITE" id="PS50089"/>
    </source>
</evidence>
<dbReference type="PANTHER" id="PTHR22763:SF190">
    <property type="entry name" value="RING FINGER PROTEIN 24"/>
    <property type="match status" value="1"/>
</dbReference>
<dbReference type="VEuPathDB" id="AmoebaDB:EIN_425320"/>
<keyword evidence="1" id="KW-0479">Metal-binding</keyword>
<dbReference type="SMART" id="SM00184">
    <property type="entry name" value="RING"/>
    <property type="match status" value="1"/>
</dbReference>
<dbReference type="InterPro" id="IPR001841">
    <property type="entry name" value="Znf_RING"/>
</dbReference>
<evidence type="ECO:0000313" key="7">
    <source>
        <dbReference type="EMBL" id="ELP89800.1"/>
    </source>
</evidence>
<keyword evidence="5" id="KW-1133">Transmembrane helix</keyword>
<dbReference type="OMA" id="FRICSFI"/>
<dbReference type="Pfam" id="PF13639">
    <property type="entry name" value="zf-RING_2"/>
    <property type="match status" value="1"/>
</dbReference>
<feature type="transmembrane region" description="Helical" evidence="5">
    <location>
        <begin position="209"/>
        <end position="232"/>
    </location>
</feature>
<dbReference type="KEGG" id="eiv:EIN_425320"/>
<reference evidence="7 8" key="1">
    <citation type="submission" date="2012-10" db="EMBL/GenBank/DDBJ databases">
        <authorList>
            <person name="Zafar N."/>
            <person name="Inman J."/>
            <person name="Hall N."/>
            <person name="Lorenzi H."/>
            <person name="Caler E."/>
        </authorList>
    </citation>
    <scope>NUCLEOTIDE SEQUENCE [LARGE SCALE GENOMIC DNA]</scope>
    <source>
        <strain evidence="7 8">IP1</strain>
    </source>
</reference>
<sequence length="439" mass="51143">MTLLGEVTTILFIPYVFTPVVLLVCLLSCVVVIRYSSLRDDDVIFIIFAVVLCVILKTSTLSILDGFILSTNQPVFLYSYFSIQLLRNMTLLFQLKLREECYFSPTTFFKTFSTVGFFVFVPIYVVLFGVLMFKCLLLSPLSIYTILIPEFVVIPVEMTQLIYSFVKTRLWCSTNQWNKQFVKYFFVTLHFEVAIIGLLLLHYTVLLVFVVPQILMSLWMAFQIGRLFFVFYTKIKSIKKYFTHVYLSSTIRQCNDQDGDCSICYSRLKTKCVAFPCGHKFHHSCVISWLQHNAVCPLCKENIIRRQITCEPSIKKLPPTSRFFVRLYQLFNKDSLNDDIDKVKERFPTVPIAAIISELEKFTSANAVIEYFADHPEIVERYIDTALGENQQPAQEVIEVDEVEEPDDDEQDQQEEEVDIKELKRLNDLRKRKLIEDNL</sequence>
<evidence type="ECO:0000256" key="3">
    <source>
        <dbReference type="ARBA" id="ARBA00022833"/>
    </source>
</evidence>
<feature type="transmembrane region" description="Helical" evidence="5">
    <location>
        <begin position="45"/>
        <end position="69"/>
    </location>
</feature>
<dbReference type="GO" id="GO:0008270">
    <property type="term" value="F:zinc ion binding"/>
    <property type="evidence" value="ECO:0007669"/>
    <property type="project" value="UniProtKB-KW"/>
</dbReference>
<feature type="transmembrane region" description="Helical" evidence="5">
    <location>
        <begin position="184"/>
        <end position="203"/>
    </location>
</feature>
<name>A0A0A1U643_ENTIV</name>
<accession>A0A0A1U643</accession>
<feature type="domain" description="RING-type" evidence="6">
    <location>
        <begin position="261"/>
        <end position="300"/>
    </location>
</feature>
<dbReference type="OrthoDB" id="8062037at2759"/>
<dbReference type="GO" id="GO:0012505">
    <property type="term" value="C:endomembrane system"/>
    <property type="evidence" value="ECO:0007669"/>
    <property type="project" value="TreeGrafter"/>
</dbReference>
<dbReference type="Proteomes" id="UP000014680">
    <property type="component" value="Unassembled WGS sequence"/>
</dbReference>
<proteinExistence type="predicted"/>
<feature type="transmembrane region" description="Helical" evidence="5">
    <location>
        <begin position="12"/>
        <end position="33"/>
    </location>
</feature>
<dbReference type="InterPro" id="IPR013083">
    <property type="entry name" value="Znf_RING/FYVE/PHD"/>
</dbReference>
<keyword evidence="8" id="KW-1185">Reference proteome</keyword>
<organism evidence="7 8">
    <name type="scientific">Entamoeba invadens IP1</name>
    <dbReference type="NCBI Taxonomy" id="370355"/>
    <lineage>
        <taxon>Eukaryota</taxon>
        <taxon>Amoebozoa</taxon>
        <taxon>Evosea</taxon>
        <taxon>Archamoebae</taxon>
        <taxon>Mastigamoebida</taxon>
        <taxon>Entamoebidae</taxon>
        <taxon>Entamoeba</taxon>
    </lineage>
</organism>
<evidence type="ECO:0000256" key="2">
    <source>
        <dbReference type="ARBA" id="ARBA00022771"/>
    </source>
</evidence>
<gene>
    <name evidence="7" type="ORF">EIN_425320</name>
</gene>
<keyword evidence="5" id="KW-0812">Transmembrane</keyword>
<dbReference type="EMBL" id="KB206573">
    <property type="protein sequence ID" value="ELP89800.1"/>
    <property type="molecule type" value="Genomic_DNA"/>
</dbReference>
<evidence type="ECO:0000256" key="1">
    <source>
        <dbReference type="ARBA" id="ARBA00022723"/>
    </source>
</evidence>
<keyword evidence="5" id="KW-0472">Membrane</keyword>
<dbReference type="InterPro" id="IPR050731">
    <property type="entry name" value="HRD1_E3_ubiq-ligases"/>
</dbReference>
<protein>
    <recommendedName>
        <fullName evidence="6">RING-type domain-containing protein</fullName>
    </recommendedName>
</protein>
<dbReference type="GeneID" id="14888799"/>
<dbReference type="GO" id="GO:0061630">
    <property type="term" value="F:ubiquitin protein ligase activity"/>
    <property type="evidence" value="ECO:0007669"/>
    <property type="project" value="TreeGrafter"/>
</dbReference>
<evidence type="ECO:0000313" key="8">
    <source>
        <dbReference type="Proteomes" id="UP000014680"/>
    </source>
</evidence>
<feature type="transmembrane region" description="Helical" evidence="5">
    <location>
        <begin position="107"/>
        <end position="131"/>
    </location>
</feature>
<evidence type="ECO:0000256" key="5">
    <source>
        <dbReference type="SAM" id="Phobius"/>
    </source>
</evidence>
<keyword evidence="3" id="KW-0862">Zinc</keyword>
<dbReference type="Gene3D" id="3.30.40.10">
    <property type="entry name" value="Zinc/RING finger domain, C3HC4 (zinc finger)"/>
    <property type="match status" value="1"/>
</dbReference>
<dbReference type="AlphaFoldDB" id="A0A0A1U643"/>
<feature type="transmembrane region" description="Helical" evidence="5">
    <location>
        <begin position="75"/>
        <end position="95"/>
    </location>
</feature>
<dbReference type="GO" id="GO:0043161">
    <property type="term" value="P:proteasome-mediated ubiquitin-dependent protein catabolic process"/>
    <property type="evidence" value="ECO:0007669"/>
    <property type="project" value="TreeGrafter"/>
</dbReference>
<dbReference type="SUPFAM" id="SSF57850">
    <property type="entry name" value="RING/U-box"/>
    <property type="match status" value="1"/>
</dbReference>
<keyword evidence="2 4" id="KW-0863">Zinc-finger</keyword>